<feature type="transmembrane region" description="Helical" evidence="2">
    <location>
        <begin position="205"/>
        <end position="226"/>
    </location>
</feature>
<dbReference type="RefSeq" id="WP_194676178.1">
    <property type="nucleotide sequence ID" value="NZ_JADKRP010000005.1"/>
</dbReference>
<comment type="caution">
    <text evidence="3">The sequence shown here is derived from an EMBL/GenBank/DDBJ whole genome shotgun (WGS) entry which is preliminary data.</text>
</comment>
<reference evidence="3 4" key="1">
    <citation type="submission" date="2020-10" db="EMBL/GenBank/DDBJ databases">
        <title>Draft genome sequences of plant-associated actinobacteria.</title>
        <authorList>
            <person name="Tarlachkov S.V."/>
            <person name="Starodumova I.P."/>
            <person name="Dorofeeva L.V."/>
            <person name="Prisyazhnaya N.V."/>
            <person name="Roubtsova T.V."/>
            <person name="Chizhov V.N."/>
            <person name="Nadler S.A."/>
            <person name="Subbotin S.A."/>
            <person name="Evtushenko L.I."/>
        </authorList>
    </citation>
    <scope>NUCLEOTIDE SEQUENCE [LARGE SCALE GENOMIC DNA]</scope>
    <source>
        <strain evidence="3 4">VKM Ac-2886</strain>
    </source>
</reference>
<proteinExistence type="predicted"/>
<feature type="transmembrane region" description="Helical" evidence="2">
    <location>
        <begin position="33"/>
        <end position="55"/>
    </location>
</feature>
<keyword evidence="2" id="KW-1133">Transmembrane helix</keyword>
<evidence type="ECO:0000313" key="3">
    <source>
        <dbReference type="EMBL" id="MBF4632603.1"/>
    </source>
</evidence>
<keyword evidence="4" id="KW-1185">Reference proteome</keyword>
<feature type="transmembrane region" description="Helical" evidence="2">
    <location>
        <begin position="232"/>
        <end position="249"/>
    </location>
</feature>
<feature type="transmembrane region" description="Helical" evidence="2">
    <location>
        <begin position="325"/>
        <end position="345"/>
    </location>
</feature>
<name>A0A8I0SBK4_9MICO</name>
<evidence type="ECO:0008006" key="5">
    <source>
        <dbReference type="Google" id="ProtNLM"/>
    </source>
</evidence>
<accession>A0A8I0SBK4</accession>
<protein>
    <recommendedName>
        <fullName evidence="5">ABC transporter permease</fullName>
    </recommendedName>
</protein>
<feature type="compositionally biased region" description="Polar residues" evidence="1">
    <location>
        <begin position="386"/>
        <end position="400"/>
    </location>
</feature>
<dbReference type="AlphaFoldDB" id="A0A8I0SBK4"/>
<feature type="transmembrane region" description="Helical" evidence="2">
    <location>
        <begin position="261"/>
        <end position="279"/>
    </location>
</feature>
<dbReference type="Proteomes" id="UP000634579">
    <property type="component" value="Unassembled WGS sequence"/>
</dbReference>
<feature type="compositionally biased region" description="Pro residues" evidence="1">
    <location>
        <begin position="1"/>
        <end position="13"/>
    </location>
</feature>
<evidence type="ECO:0000313" key="4">
    <source>
        <dbReference type="Proteomes" id="UP000634579"/>
    </source>
</evidence>
<evidence type="ECO:0000256" key="1">
    <source>
        <dbReference type="SAM" id="MobiDB-lite"/>
    </source>
</evidence>
<keyword evidence="2" id="KW-0812">Transmembrane</keyword>
<keyword evidence="2" id="KW-0472">Membrane</keyword>
<organism evidence="3 4">
    <name type="scientific">Clavibacter phaseoli</name>
    <dbReference type="NCBI Taxonomy" id="1734031"/>
    <lineage>
        <taxon>Bacteria</taxon>
        <taxon>Bacillati</taxon>
        <taxon>Actinomycetota</taxon>
        <taxon>Actinomycetes</taxon>
        <taxon>Micrococcales</taxon>
        <taxon>Microbacteriaceae</taxon>
        <taxon>Clavibacter</taxon>
    </lineage>
</organism>
<feature type="region of interest" description="Disordered" evidence="1">
    <location>
        <begin position="1"/>
        <end position="20"/>
    </location>
</feature>
<gene>
    <name evidence="3" type="ORF">ITJ42_15395</name>
</gene>
<feature type="transmembrane region" description="Helical" evidence="2">
    <location>
        <begin position="174"/>
        <end position="193"/>
    </location>
</feature>
<evidence type="ECO:0000256" key="2">
    <source>
        <dbReference type="SAM" id="Phobius"/>
    </source>
</evidence>
<feature type="region of interest" description="Disordered" evidence="1">
    <location>
        <begin position="362"/>
        <end position="400"/>
    </location>
</feature>
<dbReference type="EMBL" id="JADKRP010000005">
    <property type="protein sequence ID" value="MBF4632603.1"/>
    <property type="molecule type" value="Genomic_DNA"/>
</dbReference>
<sequence>MTSVPPHSPPPAAPAATAPLAATRSGRETWSRLASAFLAPLFFVIAFPLLFVGAIHAPTPNDLPILIVGSDSVVSEVTAGLDGSEAFAATQTDIVDEARTSVAERRAMGAIQVDATQEATPAFTVTTYLATAEGKAVAGAVQAAGADVAESFGTTAEVVEVAPLNAQDPLGTNLFYLMTYTSLAAYLVIIVLMQVQPKARLRYRYVAVAGAALAAPLIVFGLSSIFVGDYGASFGTIAALLGVASLYVFTVGSAAILIEQFLGKAATIGIMGFIVLLNFPSSGGPTPASLLPSFWQAVHGFYFGSGAYESFRSIIYFDGAGTSRWLLQLLAWTGGLVLVTIVVHLSRTTRRQRRELEALRVGTPIPSSPDMPAIAAPAVEAEPATNGRQPSTTTEIGATR</sequence>
<feature type="compositionally biased region" description="Low complexity" evidence="1">
    <location>
        <begin position="372"/>
        <end position="384"/>
    </location>
</feature>